<evidence type="ECO:0000313" key="1">
    <source>
        <dbReference type="EMBL" id="SCY00651.1"/>
    </source>
</evidence>
<dbReference type="STRING" id="490189.SAMN02927903_00513"/>
<dbReference type="Proteomes" id="UP000199354">
    <property type="component" value="Unassembled WGS sequence"/>
</dbReference>
<name>A0A1G5CEA6_9FLAO</name>
<keyword evidence="2" id="KW-1185">Reference proteome</keyword>
<dbReference type="EMBL" id="FMVF01000003">
    <property type="protein sequence ID" value="SCY00651.1"/>
    <property type="molecule type" value="Genomic_DNA"/>
</dbReference>
<dbReference type="AlphaFoldDB" id="A0A1G5CEA6"/>
<accession>A0A1G5CEA6</accession>
<sequence length="92" mass="10200">MKFVAKILLFVFVAFLATPTVVSMIEKSCDTSIFYSMSEEELTHKDVKAELKIASFEFINLAGLSSGLIHSENLSKHDNVSGRILIPPPEQV</sequence>
<reference evidence="1 2" key="1">
    <citation type="submission" date="2016-10" db="EMBL/GenBank/DDBJ databases">
        <authorList>
            <person name="de Groot N.N."/>
        </authorList>
    </citation>
    <scope>NUCLEOTIDE SEQUENCE [LARGE SCALE GENOMIC DNA]</scope>
    <source>
        <strain evidence="1 2">CGMCC 1.7031</strain>
    </source>
</reference>
<evidence type="ECO:0000313" key="2">
    <source>
        <dbReference type="Proteomes" id="UP000199354"/>
    </source>
</evidence>
<gene>
    <name evidence="1" type="ORF">SAMN02927903_00513</name>
</gene>
<dbReference type="RefSeq" id="WP_091140762.1">
    <property type="nucleotide sequence ID" value="NZ_FMVF01000003.1"/>
</dbReference>
<dbReference type="OrthoDB" id="839726at2"/>
<protein>
    <submittedName>
        <fullName evidence="1">Uncharacterized protein</fullName>
    </submittedName>
</protein>
<organism evidence="1 2">
    <name type="scientific">Flavobacterium caeni</name>
    <dbReference type="NCBI Taxonomy" id="490189"/>
    <lineage>
        <taxon>Bacteria</taxon>
        <taxon>Pseudomonadati</taxon>
        <taxon>Bacteroidota</taxon>
        <taxon>Flavobacteriia</taxon>
        <taxon>Flavobacteriales</taxon>
        <taxon>Flavobacteriaceae</taxon>
        <taxon>Flavobacterium</taxon>
    </lineage>
</organism>
<proteinExistence type="predicted"/>